<dbReference type="PROSITE" id="PS51257">
    <property type="entry name" value="PROKAR_LIPOPROTEIN"/>
    <property type="match status" value="1"/>
</dbReference>
<feature type="signal peptide" evidence="5">
    <location>
        <begin position="1"/>
        <end position="19"/>
    </location>
</feature>
<keyword evidence="5" id="KW-0732">Signal</keyword>
<evidence type="ECO:0000256" key="4">
    <source>
        <dbReference type="PROSITE-ProRule" id="PRU00473"/>
    </source>
</evidence>
<dbReference type="EMBL" id="BMKN01000002">
    <property type="protein sequence ID" value="GGE54225.1"/>
    <property type="molecule type" value="Genomic_DNA"/>
</dbReference>
<organism evidence="7 8">
    <name type="scientific">Actibacterium pelagium</name>
    <dbReference type="NCBI Taxonomy" id="2029103"/>
    <lineage>
        <taxon>Bacteria</taxon>
        <taxon>Pseudomonadati</taxon>
        <taxon>Pseudomonadota</taxon>
        <taxon>Alphaproteobacteria</taxon>
        <taxon>Rhodobacterales</taxon>
        <taxon>Roseobacteraceae</taxon>
        <taxon>Actibacterium</taxon>
    </lineage>
</organism>
<proteinExistence type="predicted"/>
<dbReference type="PANTHER" id="PTHR30329:SF21">
    <property type="entry name" value="LIPOPROTEIN YIAD-RELATED"/>
    <property type="match status" value="1"/>
</dbReference>
<dbReference type="InterPro" id="IPR006665">
    <property type="entry name" value="OmpA-like"/>
</dbReference>
<evidence type="ECO:0000259" key="6">
    <source>
        <dbReference type="PROSITE" id="PS51123"/>
    </source>
</evidence>
<evidence type="ECO:0000313" key="7">
    <source>
        <dbReference type="EMBL" id="GGE54225.1"/>
    </source>
</evidence>
<reference evidence="7" key="2">
    <citation type="submission" date="2020-09" db="EMBL/GenBank/DDBJ databases">
        <authorList>
            <person name="Sun Q."/>
            <person name="Zhou Y."/>
        </authorList>
    </citation>
    <scope>NUCLEOTIDE SEQUENCE</scope>
    <source>
        <strain evidence="7">CGMCC 1.16012</strain>
    </source>
</reference>
<dbReference type="InterPro" id="IPR006664">
    <property type="entry name" value="OMP_bac"/>
</dbReference>
<dbReference type="InterPro" id="IPR050330">
    <property type="entry name" value="Bact_OuterMem_StrucFunc"/>
</dbReference>
<dbReference type="InterPro" id="IPR039567">
    <property type="entry name" value="Gly-zipper"/>
</dbReference>
<dbReference type="SUPFAM" id="SSF103088">
    <property type="entry name" value="OmpA-like"/>
    <property type="match status" value="1"/>
</dbReference>
<dbReference type="Pfam" id="PF00691">
    <property type="entry name" value="OmpA"/>
    <property type="match status" value="1"/>
</dbReference>
<dbReference type="PROSITE" id="PS51123">
    <property type="entry name" value="OMPA_2"/>
    <property type="match status" value="1"/>
</dbReference>
<evidence type="ECO:0000256" key="1">
    <source>
        <dbReference type="ARBA" id="ARBA00004442"/>
    </source>
</evidence>
<evidence type="ECO:0000256" key="5">
    <source>
        <dbReference type="SAM" id="SignalP"/>
    </source>
</evidence>
<dbReference type="RefSeq" id="WP_095594151.1">
    <property type="nucleotide sequence ID" value="NZ_BMKN01000002.1"/>
</dbReference>
<evidence type="ECO:0000313" key="8">
    <source>
        <dbReference type="Proteomes" id="UP000606730"/>
    </source>
</evidence>
<keyword evidence="2 4" id="KW-0472">Membrane</keyword>
<accession>A0A917AHR3</accession>
<evidence type="ECO:0000256" key="2">
    <source>
        <dbReference type="ARBA" id="ARBA00023136"/>
    </source>
</evidence>
<comment type="subcellular location">
    <subcellularLocation>
        <location evidence="1">Cell outer membrane</location>
    </subcellularLocation>
</comment>
<comment type="caution">
    <text evidence="7">The sequence shown here is derived from an EMBL/GenBank/DDBJ whole genome shotgun (WGS) entry which is preliminary data.</text>
</comment>
<dbReference type="OrthoDB" id="9782229at2"/>
<dbReference type="PRINTS" id="PR01021">
    <property type="entry name" value="OMPADOMAIN"/>
</dbReference>
<dbReference type="PANTHER" id="PTHR30329">
    <property type="entry name" value="STATOR ELEMENT OF FLAGELLAR MOTOR COMPLEX"/>
    <property type="match status" value="1"/>
</dbReference>
<dbReference type="Pfam" id="PF13488">
    <property type="entry name" value="Gly-zipper_Omp"/>
    <property type="match status" value="1"/>
</dbReference>
<keyword evidence="8" id="KW-1185">Reference proteome</keyword>
<gene>
    <name evidence="7" type="ORF">GCM10011517_22270</name>
</gene>
<dbReference type="Gene3D" id="3.30.1330.60">
    <property type="entry name" value="OmpA-like domain"/>
    <property type="match status" value="1"/>
</dbReference>
<dbReference type="AlphaFoldDB" id="A0A917AHR3"/>
<feature type="chain" id="PRO_5037455942" evidence="5">
    <location>
        <begin position="20"/>
        <end position="220"/>
    </location>
</feature>
<feature type="domain" description="OmpA-like" evidence="6">
    <location>
        <begin position="103"/>
        <end position="220"/>
    </location>
</feature>
<dbReference type="CDD" id="cd07185">
    <property type="entry name" value="OmpA_C-like"/>
    <property type="match status" value="1"/>
</dbReference>
<reference evidence="7" key="1">
    <citation type="journal article" date="2014" name="Int. J. Syst. Evol. Microbiol.">
        <title>Complete genome sequence of Corynebacterium casei LMG S-19264T (=DSM 44701T), isolated from a smear-ripened cheese.</title>
        <authorList>
            <consortium name="US DOE Joint Genome Institute (JGI-PGF)"/>
            <person name="Walter F."/>
            <person name="Albersmeier A."/>
            <person name="Kalinowski J."/>
            <person name="Ruckert C."/>
        </authorList>
    </citation>
    <scope>NUCLEOTIDE SEQUENCE</scope>
    <source>
        <strain evidence="7">CGMCC 1.16012</strain>
    </source>
</reference>
<dbReference type="Proteomes" id="UP000606730">
    <property type="component" value="Unassembled WGS sequence"/>
</dbReference>
<dbReference type="GO" id="GO:0009279">
    <property type="term" value="C:cell outer membrane"/>
    <property type="evidence" value="ECO:0007669"/>
    <property type="project" value="UniProtKB-SubCell"/>
</dbReference>
<keyword evidence="3" id="KW-0998">Cell outer membrane</keyword>
<name>A0A917AHR3_9RHOB</name>
<protein>
    <submittedName>
        <fullName evidence="7">Membrane protein</fullName>
    </submittedName>
</protein>
<dbReference type="InterPro" id="IPR036737">
    <property type="entry name" value="OmpA-like_sf"/>
</dbReference>
<evidence type="ECO:0000256" key="3">
    <source>
        <dbReference type="ARBA" id="ARBA00023237"/>
    </source>
</evidence>
<sequence length="220" mass="23059">MARTKSLILLATAGTMALAACTPVEQPTEDPNRRTKEGAMIGAAAGAAIGILTGDSASERRRGAVLGAAVGGIAGAAIGNNLDKQAAELNRDLSNNVEVINTGKELIVVMPQDILFDFNSAALRPELRSDLAVLASSLNDYPDTTVDVIGHTDNIGDAGYNQDLSARRAQSVTRVLSANGVALYRLRAIGRGESEPVATNQTEAGRAQNRRVEIIIRPTK</sequence>